<evidence type="ECO:0000256" key="3">
    <source>
        <dbReference type="ARBA" id="ARBA00022768"/>
    </source>
</evidence>
<dbReference type="SMART" id="SM00889">
    <property type="entry name" value="EFG_IV"/>
    <property type="match status" value="1"/>
</dbReference>
<dbReference type="InterPro" id="IPR009022">
    <property type="entry name" value="EFG_III"/>
</dbReference>
<dbReference type="VEuPathDB" id="PiroplasmaDB:BEWA_031860"/>
<evidence type="ECO:0000256" key="1">
    <source>
        <dbReference type="ARBA" id="ARBA00005870"/>
    </source>
</evidence>
<dbReference type="InterPro" id="IPR000640">
    <property type="entry name" value="EFG_V-like"/>
</dbReference>
<dbReference type="SMART" id="SM00838">
    <property type="entry name" value="EFG_C"/>
    <property type="match status" value="1"/>
</dbReference>
<dbReference type="NCBIfam" id="NF009381">
    <property type="entry name" value="PRK12740.1-5"/>
    <property type="match status" value="1"/>
</dbReference>
<dbReference type="InterPro" id="IPR004540">
    <property type="entry name" value="Transl_elong_EFG/EF2"/>
</dbReference>
<dbReference type="EMBL" id="CP001669">
    <property type="protein sequence ID" value="AFZ80333.1"/>
    <property type="molecule type" value="Genomic_DNA"/>
</dbReference>
<dbReference type="Pfam" id="PF03764">
    <property type="entry name" value="EFG_IV"/>
    <property type="match status" value="1"/>
</dbReference>
<dbReference type="RefSeq" id="XP_004829999.1">
    <property type="nucleotide sequence ID" value="XM_004829942.1"/>
</dbReference>
<comment type="pathway">
    <text evidence="6">Protein biosynthesis; polypeptide chain elongation.</text>
</comment>
<dbReference type="PROSITE" id="PS51722">
    <property type="entry name" value="G_TR_2"/>
    <property type="match status" value="1"/>
</dbReference>
<dbReference type="PRINTS" id="PR00315">
    <property type="entry name" value="ELONGATNFCT"/>
</dbReference>
<dbReference type="InterPro" id="IPR035649">
    <property type="entry name" value="EFG_V"/>
</dbReference>
<comment type="function">
    <text evidence="6">Mitochondrial GTPase that catalyzes the GTP-dependent ribosomal translocation step during translation elongation. During this step, the ribosome changes from the pre-translocational (PRE) to the post-translocational (POST) state as the newly formed A-site-bound peptidyl-tRNA and P-site-bound deacylated tRNA move to the P and E sites, respectively. Catalyzes the coordinated movement of the two tRNA molecules, the mRNA and conformational changes in the ribosome.</text>
</comment>
<proteinExistence type="inferred from homology"/>
<dbReference type="eggNOG" id="KOG0465">
    <property type="taxonomic scope" value="Eukaryota"/>
</dbReference>
<dbReference type="GO" id="GO:0070125">
    <property type="term" value="P:mitochondrial translational elongation"/>
    <property type="evidence" value="ECO:0007669"/>
    <property type="project" value="UniProtKB-UniRule"/>
</dbReference>
<dbReference type="CDD" id="cd01886">
    <property type="entry name" value="EF-G"/>
    <property type="match status" value="1"/>
</dbReference>
<dbReference type="Pfam" id="PF14492">
    <property type="entry name" value="EFG_III"/>
    <property type="match status" value="1"/>
</dbReference>
<reference evidence="8 9" key="1">
    <citation type="journal article" date="2012" name="BMC Genomics">
        <title>Comparative genomic analysis and phylogenetic position of Theileria equi.</title>
        <authorList>
            <person name="Kappmeyer L.S."/>
            <person name="Thiagarajan M."/>
            <person name="Herndon D.R."/>
            <person name="Ramsay J.D."/>
            <person name="Caler E."/>
            <person name="Djikeng A."/>
            <person name="Gillespie J.J."/>
            <person name="Lau A.O."/>
            <person name="Roalson E.H."/>
            <person name="Silva J.C."/>
            <person name="Silva M.G."/>
            <person name="Suarez C.E."/>
            <person name="Ueti M.W."/>
            <person name="Nene V.M."/>
            <person name="Mealey R.H."/>
            <person name="Knowles D.P."/>
            <person name="Brayton K.A."/>
        </authorList>
    </citation>
    <scope>NUCLEOTIDE SEQUENCE [LARGE SCALE GENOMIC DNA]</scope>
    <source>
        <strain evidence="8 9">WA</strain>
    </source>
</reference>
<keyword evidence="5 6" id="KW-0342">GTP-binding</keyword>
<dbReference type="SUPFAM" id="SSF50447">
    <property type="entry name" value="Translation proteins"/>
    <property type="match status" value="1"/>
</dbReference>
<gene>
    <name evidence="8" type="ORF">BEWA_031860</name>
</gene>
<dbReference type="GO" id="GO:0032790">
    <property type="term" value="P:ribosome disassembly"/>
    <property type="evidence" value="ECO:0007669"/>
    <property type="project" value="TreeGrafter"/>
</dbReference>
<comment type="similarity">
    <text evidence="1">Belongs to the TRAFAC class translation factor GTPase superfamily. Classic translation factor GTPase family. EF-G/EF-2 subfamily.</text>
</comment>
<comment type="similarity">
    <text evidence="6">Belongs to the GTP-binding elongation factor family. EF-G/EF-2 subfamily.</text>
</comment>
<dbReference type="GO" id="GO:0003746">
    <property type="term" value="F:translation elongation factor activity"/>
    <property type="evidence" value="ECO:0007669"/>
    <property type="project" value="UniProtKB-UniRule"/>
</dbReference>
<dbReference type="UniPathway" id="UPA00345"/>
<dbReference type="NCBIfam" id="TIGR00231">
    <property type="entry name" value="small_GTP"/>
    <property type="match status" value="1"/>
</dbReference>
<dbReference type="InterPro" id="IPR041095">
    <property type="entry name" value="EFG_II"/>
</dbReference>
<dbReference type="Gene3D" id="3.30.70.240">
    <property type="match status" value="1"/>
</dbReference>
<dbReference type="InterPro" id="IPR005225">
    <property type="entry name" value="Small_GTP-bd"/>
</dbReference>
<name>L0AYK8_THEEQ</name>
<dbReference type="GO" id="GO:0003924">
    <property type="term" value="F:GTPase activity"/>
    <property type="evidence" value="ECO:0007669"/>
    <property type="project" value="UniProtKB-UniRule"/>
</dbReference>
<dbReference type="GO" id="GO:0005525">
    <property type="term" value="F:GTP binding"/>
    <property type="evidence" value="ECO:0007669"/>
    <property type="project" value="UniProtKB-UniRule"/>
</dbReference>
<organism evidence="8 9">
    <name type="scientific">Theileria equi strain WA</name>
    <dbReference type="NCBI Taxonomy" id="1537102"/>
    <lineage>
        <taxon>Eukaryota</taxon>
        <taxon>Sar</taxon>
        <taxon>Alveolata</taxon>
        <taxon>Apicomplexa</taxon>
        <taxon>Aconoidasida</taxon>
        <taxon>Piroplasmida</taxon>
        <taxon>Theileriidae</taxon>
        <taxon>Theileria</taxon>
    </lineage>
</organism>
<dbReference type="PANTHER" id="PTHR43261">
    <property type="entry name" value="TRANSLATION ELONGATION FACTOR G-RELATED"/>
    <property type="match status" value="1"/>
</dbReference>
<dbReference type="InterPro" id="IPR047872">
    <property type="entry name" value="EFG_IV"/>
</dbReference>
<feature type="domain" description="Tr-type G" evidence="7">
    <location>
        <begin position="1"/>
        <end position="275"/>
    </location>
</feature>
<evidence type="ECO:0000259" key="7">
    <source>
        <dbReference type="PROSITE" id="PS51722"/>
    </source>
</evidence>
<dbReference type="CDD" id="cd01434">
    <property type="entry name" value="EFG_mtEFG1_IV"/>
    <property type="match status" value="1"/>
</dbReference>
<dbReference type="FunFam" id="3.40.50.300:FF:000029">
    <property type="entry name" value="Elongation factor G"/>
    <property type="match status" value="1"/>
</dbReference>
<protein>
    <recommendedName>
        <fullName evidence="6">Elongation factor G, mitochondrial</fullName>
        <shortName evidence="6">EF-Gmt</shortName>
    </recommendedName>
    <alternativeName>
        <fullName evidence="6">Elongation factor G 1, mitochondrial</fullName>
        <shortName evidence="6">mEF-G 1</shortName>
    </alternativeName>
    <alternativeName>
        <fullName evidence="6">Elongation factor G1</fullName>
    </alternativeName>
</protein>
<dbReference type="Gene3D" id="2.40.30.10">
    <property type="entry name" value="Translation factors"/>
    <property type="match status" value="1"/>
</dbReference>
<dbReference type="Proteomes" id="UP000031512">
    <property type="component" value="Chromosome 1"/>
</dbReference>
<dbReference type="STRING" id="1537102.L0AYK8"/>
<dbReference type="Pfam" id="PF22042">
    <property type="entry name" value="EF-G_D2"/>
    <property type="match status" value="1"/>
</dbReference>
<comment type="subcellular location">
    <subcellularLocation>
        <location evidence="6">Mitochondrion</location>
    </subcellularLocation>
</comment>
<dbReference type="InterPro" id="IPR005517">
    <property type="entry name" value="Transl_elong_EFG/EF2_IV"/>
</dbReference>
<dbReference type="HAMAP" id="MF_00054_B">
    <property type="entry name" value="EF_G_EF_2_B"/>
    <property type="match status" value="1"/>
</dbReference>
<dbReference type="InterPro" id="IPR027417">
    <property type="entry name" value="P-loop_NTPase"/>
</dbReference>
<dbReference type="GeneID" id="15806732"/>
<dbReference type="InterPro" id="IPR035647">
    <property type="entry name" value="EFG_III/V"/>
</dbReference>
<keyword evidence="9" id="KW-1185">Reference proteome</keyword>
<dbReference type="InterPro" id="IPR053905">
    <property type="entry name" value="EF-G-like_DII"/>
</dbReference>
<dbReference type="OrthoDB" id="198619at2759"/>
<dbReference type="CDD" id="cd03713">
    <property type="entry name" value="EFG_mtEFG_C"/>
    <property type="match status" value="1"/>
</dbReference>
<dbReference type="KEGG" id="beq:BEWA_031860"/>
<feature type="binding site" evidence="6">
    <location>
        <begin position="127"/>
        <end position="130"/>
    </location>
    <ligand>
        <name>GTP</name>
        <dbReference type="ChEBI" id="CHEBI:37565"/>
    </ligand>
</feature>
<dbReference type="Gene3D" id="3.40.50.300">
    <property type="entry name" value="P-loop containing nucleotide triphosphate hydrolases"/>
    <property type="match status" value="1"/>
</dbReference>
<evidence type="ECO:0000256" key="2">
    <source>
        <dbReference type="ARBA" id="ARBA00022741"/>
    </source>
</evidence>
<keyword evidence="4 6" id="KW-0648">Protein biosynthesis</keyword>
<feature type="binding site" evidence="6">
    <location>
        <begin position="2"/>
        <end position="9"/>
    </location>
    <ligand>
        <name>GTP</name>
        <dbReference type="ChEBI" id="CHEBI:37565"/>
    </ligand>
</feature>
<dbReference type="Gene3D" id="3.30.70.870">
    <property type="entry name" value="Elongation Factor G (Translational Gtpase), domain 3"/>
    <property type="match status" value="1"/>
</dbReference>
<dbReference type="AlphaFoldDB" id="L0AYK8"/>
<dbReference type="CDD" id="cd04088">
    <property type="entry name" value="EFG_mtEFG_II"/>
    <property type="match status" value="1"/>
</dbReference>
<dbReference type="PROSITE" id="PS00301">
    <property type="entry name" value="G_TR_1"/>
    <property type="match status" value="1"/>
</dbReference>
<evidence type="ECO:0000313" key="8">
    <source>
        <dbReference type="EMBL" id="AFZ80333.1"/>
    </source>
</evidence>
<dbReference type="SUPFAM" id="SSF54980">
    <property type="entry name" value="EF-G C-terminal domain-like"/>
    <property type="match status" value="2"/>
</dbReference>
<dbReference type="NCBIfam" id="TIGR00484">
    <property type="entry name" value="EF-G"/>
    <property type="match status" value="1"/>
</dbReference>
<dbReference type="CDD" id="cd16262">
    <property type="entry name" value="EFG_III"/>
    <property type="match status" value="1"/>
</dbReference>
<dbReference type="InterPro" id="IPR031157">
    <property type="entry name" value="G_TR_CS"/>
</dbReference>
<keyword evidence="2 6" id="KW-0547">Nucleotide-binding</keyword>
<evidence type="ECO:0000256" key="5">
    <source>
        <dbReference type="ARBA" id="ARBA00023134"/>
    </source>
</evidence>
<dbReference type="Pfam" id="PF00009">
    <property type="entry name" value="GTP_EFTU"/>
    <property type="match status" value="1"/>
</dbReference>
<accession>L0AYK8</accession>
<dbReference type="Pfam" id="PF00679">
    <property type="entry name" value="EFG_C"/>
    <property type="match status" value="1"/>
</dbReference>
<dbReference type="Gene3D" id="3.30.230.10">
    <property type="match status" value="1"/>
</dbReference>
<sequence length="706" mass="78997">MAHIDAGKTTTTERILYLTGVTFKIGEVHDGEATMDYMPQERERGITIMAAATTCFWRGGYRKLPLHRINIIDTPGHVDFTAEVERSLRVLDGACAVFDGVAGVEPQSETVWRQADRYDIPRIAYVNKMDRMGANFERCLDEMKEKLGATPVPLFLPVGEYTDFDGVIDLIRMKFYKFARDKENFDYKELDIPENMLEKSQLYRNLILETAAQTSEELLDEFLSQGTLSEDQIRKSLRNLTLSNKIVPVACGSSLKNKNIQGVLDMILDYLPSPCEANKICLKSEETEQEKNDVPLSDSVYSTKKLIEKQLVYDTEDFSLPFAALVFKITSDSQLGTQAYIRIYRGSISAGDYVYNPRTMKSERVQKLLFMHSNNRTQIKTAHAGDIVSLVGAKAITGDTLCSEKDPIVLETINFPEPVISLHVDVMDKADEDRLGPVLSKYAKEDPSFTTHINRETGQTIISGMGELHLDIVVDRIKREHKLELKTGPPQVAFKETFITEVYSEGKYIKQTGGRGQYGHVKLHIKPLEEGSGFQFANNVTCGTIPKEYIPAVEEGAKQQLNTGLLANYPVTDVLVTLLEGTYHEVDSSEFAFRMATAQGIREGAKVAGIKLIEPIMKVNIVCPNKNFGDVVADIARRRGHVKNSSDGYGGVKELTVEAPLKEMTGYMTKLRSISQGRGFFTMEMSHYNPVPKSIQDKLLGVTPTE</sequence>
<dbReference type="FunFam" id="3.30.70.870:FF:000001">
    <property type="entry name" value="Elongation factor G"/>
    <property type="match status" value="1"/>
</dbReference>
<feature type="binding site" evidence="6">
    <location>
        <begin position="73"/>
        <end position="77"/>
    </location>
    <ligand>
        <name>GTP</name>
        <dbReference type="ChEBI" id="CHEBI:37565"/>
    </ligand>
</feature>
<dbReference type="GO" id="GO:0005739">
    <property type="term" value="C:mitochondrion"/>
    <property type="evidence" value="ECO:0007669"/>
    <property type="project" value="UniProtKB-SubCell"/>
</dbReference>
<keyword evidence="6" id="KW-0496">Mitochondrion</keyword>
<dbReference type="FunFam" id="3.30.70.240:FF:000001">
    <property type="entry name" value="Elongation factor G"/>
    <property type="match status" value="1"/>
</dbReference>
<dbReference type="SUPFAM" id="SSF54211">
    <property type="entry name" value="Ribosomal protein S5 domain 2-like"/>
    <property type="match status" value="1"/>
</dbReference>
<dbReference type="PANTHER" id="PTHR43261:SF1">
    <property type="entry name" value="RIBOSOME-RELEASING FACTOR 2, MITOCHONDRIAL"/>
    <property type="match status" value="1"/>
</dbReference>
<dbReference type="InterPro" id="IPR014721">
    <property type="entry name" value="Ribsml_uS5_D2-typ_fold_subgr"/>
</dbReference>
<keyword evidence="3 6" id="KW-0251">Elongation factor</keyword>
<evidence type="ECO:0000256" key="6">
    <source>
        <dbReference type="HAMAP-Rule" id="MF_03061"/>
    </source>
</evidence>
<dbReference type="SUPFAM" id="SSF52540">
    <property type="entry name" value="P-loop containing nucleoside triphosphate hydrolases"/>
    <property type="match status" value="1"/>
</dbReference>
<evidence type="ECO:0000313" key="9">
    <source>
        <dbReference type="Proteomes" id="UP000031512"/>
    </source>
</evidence>
<dbReference type="InterPro" id="IPR009000">
    <property type="entry name" value="Transl_B-barrel_sf"/>
</dbReference>
<evidence type="ECO:0000256" key="4">
    <source>
        <dbReference type="ARBA" id="ARBA00022917"/>
    </source>
</evidence>
<dbReference type="InterPro" id="IPR000795">
    <property type="entry name" value="T_Tr_GTP-bd_dom"/>
</dbReference>
<dbReference type="InterPro" id="IPR020568">
    <property type="entry name" value="Ribosomal_Su5_D2-typ_SF"/>
</dbReference>